<dbReference type="EMBL" id="WTYY01000001">
    <property type="protein sequence ID" value="MXO87438.1"/>
    <property type="molecule type" value="Genomic_DNA"/>
</dbReference>
<dbReference type="OrthoDB" id="7390289at2"/>
<dbReference type="SUPFAM" id="SSF48403">
    <property type="entry name" value="Ankyrin repeat"/>
    <property type="match status" value="1"/>
</dbReference>
<feature type="compositionally biased region" description="Basic and acidic residues" evidence="4">
    <location>
        <begin position="158"/>
        <end position="178"/>
    </location>
</feature>
<dbReference type="SMART" id="SM00248">
    <property type="entry name" value="ANK"/>
    <property type="match status" value="3"/>
</dbReference>
<protein>
    <submittedName>
        <fullName evidence="6">Ankyrin repeat domain-containing protein</fullName>
    </submittedName>
</protein>
<feature type="repeat" description="ANK" evidence="3">
    <location>
        <begin position="98"/>
        <end position="130"/>
    </location>
</feature>
<dbReference type="RefSeq" id="WP_160589374.1">
    <property type="nucleotide sequence ID" value="NZ_BAAAFP010000002.1"/>
</dbReference>
<dbReference type="InterPro" id="IPR036770">
    <property type="entry name" value="Ankyrin_rpt-contain_sf"/>
</dbReference>
<dbReference type="PROSITE" id="PS50088">
    <property type="entry name" value="ANK_REPEAT"/>
    <property type="match status" value="3"/>
</dbReference>
<evidence type="ECO:0000256" key="3">
    <source>
        <dbReference type="PROSITE-ProRule" id="PRU00023"/>
    </source>
</evidence>
<accession>A0A844ZI25</accession>
<keyword evidence="5" id="KW-0732">Signal</keyword>
<dbReference type="PANTHER" id="PTHR24171">
    <property type="entry name" value="ANKYRIN REPEAT DOMAIN-CONTAINING PROTEIN 39-RELATED"/>
    <property type="match status" value="1"/>
</dbReference>
<comment type="caution">
    <text evidence="6">The sequence shown here is derived from an EMBL/GenBank/DDBJ whole genome shotgun (WGS) entry which is preliminary data.</text>
</comment>
<evidence type="ECO:0000256" key="1">
    <source>
        <dbReference type="ARBA" id="ARBA00022737"/>
    </source>
</evidence>
<evidence type="ECO:0000256" key="5">
    <source>
        <dbReference type="SAM" id="SignalP"/>
    </source>
</evidence>
<keyword evidence="2 3" id="KW-0040">ANK repeat</keyword>
<dbReference type="Pfam" id="PF12796">
    <property type="entry name" value="Ank_2"/>
    <property type="match status" value="1"/>
</dbReference>
<evidence type="ECO:0000256" key="4">
    <source>
        <dbReference type="SAM" id="MobiDB-lite"/>
    </source>
</evidence>
<dbReference type="Pfam" id="PF00023">
    <property type="entry name" value="Ank"/>
    <property type="match status" value="1"/>
</dbReference>
<feature type="repeat" description="ANK" evidence="3">
    <location>
        <begin position="65"/>
        <end position="97"/>
    </location>
</feature>
<keyword evidence="7" id="KW-1185">Reference proteome</keyword>
<feature type="region of interest" description="Disordered" evidence="4">
    <location>
        <begin position="158"/>
        <end position="205"/>
    </location>
</feature>
<evidence type="ECO:0000256" key="2">
    <source>
        <dbReference type="ARBA" id="ARBA00023043"/>
    </source>
</evidence>
<evidence type="ECO:0000313" key="7">
    <source>
        <dbReference type="Proteomes" id="UP000435243"/>
    </source>
</evidence>
<dbReference type="PANTHER" id="PTHR24171:SF9">
    <property type="entry name" value="ANKYRIN REPEAT DOMAIN-CONTAINING PROTEIN 39"/>
    <property type="match status" value="1"/>
</dbReference>
<proteinExistence type="predicted"/>
<dbReference type="Proteomes" id="UP000435243">
    <property type="component" value="Unassembled WGS sequence"/>
</dbReference>
<dbReference type="PROSITE" id="PS50297">
    <property type="entry name" value="ANK_REP_REGION"/>
    <property type="match status" value="3"/>
</dbReference>
<keyword evidence="1" id="KW-0677">Repeat</keyword>
<dbReference type="AlphaFoldDB" id="A0A844ZI25"/>
<sequence length="205" mass="22313">MVALRKIVVMLSVMGSLGLSVPAAAQLYSDGYEFLQAVEEKDSTKVTELLDVPGSTVVNARDVSTGRSALHIVVARRDVTWINFLYQQGANVNIRDNNGVTPLMLAVQLGHLEGVQALVANGARVDVTNNSGETPLMTAVHSRNTELMRILLQAGADPDRYDNSGRSARDYARLRGENDITNDTLNRYARPPAERETTGTSYGPR</sequence>
<name>A0A844ZI25_9SPHN</name>
<dbReference type="InterPro" id="IPR002110">
    <property type="entry name" value="Ankyrin_rpt"/>
</dbReference>
<feature type="signal peptide" evidence="5">
    <location>
        <begin position="1"/>
        <end position="25"/>
    </location>
</feature>
<feature type="chain" id="PRO_5032830132" evidence="5">
    <location>
        <begin position="26"/>
        <end position="205"/>
    </location>
</feature>
<reference evidence="6 7" key="1">
    <citation type="submission" date="2019-12" db="EMBL/GenBank/DDBJ databases">
        <title>Genomic-based taxomic classification of the family Erythrobacteraceae.</title>
        <authorList>
            <person name="Xu L."/>
        </authorList>
    </citation>
    <scope>NUCLEOTIDE SEQUENCE [LARGE SCALE GENOMIC DNA]</scope>
    <source>
        <strain evidence="6 7">JCM 16339</strain>
    </source>
</reference>
<gene>
    <name evidence="6" type="ORF">GRI32_01635</name>
</gene>
<dbReference type="Gene3D" id="1.25.40.20">
    <property type="entry name" value="Ankyrin repeat-containing domain"/>
    <property type="match status" value="1"/>
</dbReference>
<evidence type="ECO:0000313" key="6">
    <source>
        <dbReference type="EMBL" id="MXO87438.1"/>
    </source>
</evidence>
<organism evidence="6 7">
    <name type="scientific">Alteraurantiacibacter aestuarii</name>
    <dbReference type="NCBI Taxonomy" id="650004"/>
    <lineage>
        <taxon>Bacteria</taxon>
        <taxon>Pseudomonadati</taxon>
        <taxon>Pseudomonadota</taxon>
        <taxon>Alphaproteobacteria</taxon>
        <taxon>Sphingomonadales</taxon>
        <taxon>Erythrobacteraceae</taxon>
        <taxon>Alteraurantiacibacter</taxon>
    </lineage>
</organism>
<feature type="repeat" description="ANK" evidence="3">
    <location>
        <begin position="131"/>
        <end position="163"/>
    </location>
</feature>